<accession>A0A511WL58</accession>
<sequence>MYTFSINIAFSYMKFSGLILRGARIYGSTIYLRRENYEELRLQTLYTRGFIAVEYRVTFRLPF</sequence>
<keyword evidence="2" id="KW-1185">Reference proteome</keyword>
<reference evidence="1 2" key="1">
    <citation type="submission" date="2019-07" db="EMBL/GenBank/DDBJ databases">
        <title>Whole genome shotgun sequence of Halobacillus faecis NBRC 103569.</title>
        <authorList>
            <person name="Hosoyama A."/>
            <person name="Uohara A."/>
            <person name="Ohji S."/>
            <person name="Ichikawa N."/>
        </authorList>
    </citation>
    <scope>NUCLEOTIDE SEQUENCE [LARGE SCALE GENOMIC DNA]</scope>
    <source>
        <strain evidence="1 2">NBRC 103569</strain>
    </source>
</reference>
<gene>
    <name evidence="1" type="ORF">HFA01_01390</name>
</gene>
<evidence type="ECO:0000313" key="1">
    <source>
        <dbReference type="EMBL" id="GEN51877.1"/>
    </source>
</evidence>
<comment type="caution">
    <text evidence="1">The sequence shown here is derived from an EMBL/GenBank/DDBJ whole genome shotgun (WGS) entry which is preliminary data.</text>
</comment>
<name>A0A511WL58_9BACI</name>
<evidence type="ECO:0000313" key="2">
    <source>
        <dbReference type="Proteomes" id="UP000321886"/>
    </source>
</evidence>
<organism evidence="1 2">
    <name type="scientific">Halobacillus faecis</name>
    <dbReference type="NCBI Taxonomy" id="360184"/>
    <lineage>
        <taxon>Bacteria</taxon>
        <taxon>Bacillati</taxon>
        <taxon>Bacillota</taxon>
        <taxon>Bacilli</taxon>
        <taxon>Bacillales</taxon>
        <taxon>Bacillaceae</taxon>
        <taxon>Halobacillus</taxon>
    </lineage>
</organism>
<dbReference type="Proteomes" id="UP000321886">
    <property type="component" value="Unassembled WGS sequence"/>
</dbReference>
<protein>
    <submittedName>
        <fullName evidence="1">Uncharacterized protein</fullName>
    </submittedName>
</protein>
<dbReference type="EMBL" id="BJYD01000002">
    <property type="protein sequence ID" value="GEN51877.1"/>
    <property type="molecule type" value="Genomic_DNA"/>
</dbReference>
<dbReference type="AlphaFoldDB" id="A0A511WL58"/>
<proteinExistence type="predicted"/>